<dbReference type="KEGG" id="ehx:EMIHUDRAFT_212925"/>
<organism evidence="1 2">
    <name type="scientific">Emiliania huxleyi (strain CCMP1516)</name>
    <dbReference type="NCBI Taxonomy" id="280463"/>
    <lineage>
        <taxon>Eukaryota</taxon>
        <taxon>Haptista</taxon>
        <taxon>Haptophyta</taxon>
        <taxon>Prymnesiophyceae</taxon>
        <taxon>Isochrysidales</taxon>
        <taxon>Noelaerhabdaceae</taxon>
        <taxon>Emiliania</taxon>
    </lineage>
</organism>
<dbReference type="Proteomes" id="UP000013827">
    <property type="component" value="Unassembled WGS sequence"/>
</dbReference>
<dbReference type="HOGENOM" id="CLU_1063315_0_0_1"/>
<dbReference type="AlphaFoldDB" id="A0A0D3IPI2"/>
<name>A0A0D3IPI2_EMIH1</name>
<dbReference type="RefSeq" id="XP_005765596.1">
    <property type="nucleotide sequence ID" value="XM_005765539.1"/>
</dbReference>
<evidence type="ECO:0000313" key="2">
    <source>
        <dbReference type="Proteomes" id="UP000013827"/>
    </source>
</evidence>
<dbReference type="EnsemblProtists" id="EOD13167">
    <property type="protein sequence ID" value="EOD13167"/>
    <property type="gene ID" value="EMIHUDRAFT_212925"/>
</dbReference>
<sequence length="262" mass="27086">MAGEAAVRRAPPLAPALGLAAALASVHAPCASLRATLDGEIAVELLLWPSGSDGDPLLFSLTDCQASVTLPLRAASADEAHEWASALACAARLASEEASPYLPFEAGGGRASTRSSSLHTPHSAGSPCRRQGAAAFEAALEAVFTSDSPDSSRRLRHVYVQPPEADVSQVADGDPVQEIAAGCGTMQEVVSSPEQDGAHLLRDGWALGTGFRLSKVPWSLREGYRKVLAIGLEVFKASVDRRIADVVPPSAALAAACVAESL</sequence>
<proteinExistence type="predicted"/>
<reference evidence="1" key="2">
    <citation type="submission" date="2024-10" db="UniProtKB">
        <authorList>
            <consortium name="EnsemblProtists"/>
        </authorList>
    </citation>
    <scope>IDENTIFICATION</scope>
</reference>
<evidence type="ECO:0008006" key="3">
    <source>
        <dbReference type="Google" id="ProtNLM"/>
    </source>
</evidence>
<protein>
    <recommendedName>
        <fullName evidence="3">PH domain-containing protein</fullName>
    </recommendedName>
</protein>
<dbReference type="GeneID" id="17259266"/>
<accession>A0A0D3IPI2</accession>
<keyword evidence="2" id="KW-1185">Reference proteome</keyword>
<dbReference type="PaxDb" id="2903-EOD13167"/>
<evidence type="ECO:0000313" key="1">
    <source>
        <dbReference type="EnsemblProtists" id="EOD13167"/>
    </source>
</evidence>
<reference evidence="2" key="1">
    <citation type="journal article" date="2013" name="Nature">
        <title>Pan genome of the phytoplankton Emiliania underpins its global distribution.</title>
        <authorList>
            <person name="Read B.A."/>
            <person name="Kegel J."/>
            <person name="Klute M.J."/>
            <person name="Kuo A."/>
            <person name="Lefebvre S.C."/>
            <person name="Maumus F."/>
            <person name="Mayer C."/>
            <person name="Miller J."/>
            <person name="Monier A."/>
            <person name="Salamov A."/>
            <person name="Young J."/>
            <person name="Aguilar M."/>
            <person name="Claverie J.M."/>
            <person name="Frickenhaus S."/>
            <person name="Gonzalez K."/>
            <person name="Herman E.K."/>
            <person name="Lin Y.C."/>
            <person name="Napier J."/>
            <person name="Ogata H."/>
            <person name="Sarno A.F."/>
            <person name="Shmutz J."/>
            <person name="Schroeder D."/>
            <person name="de Vargas C."/>
            <person name="Verret F."/>
            <person name="von Dassow P."/>
            <person name="Valentin K."/>
            <person name="Van de Peer Y."/>
            <person name="Wheeler G."/>
            <person name="Dacks J.B."/>
            <person name="Delwiche C.F."/>
            <person name="Dyhrman S.T."/>
            <person name="Glockner G."/>
            <person name="John U."/>
            <person name="Richards T."/>
            <person name="Worden A.Z."/>
            <person name="Zhang X."/>
            <person name="Grigoriev I.V."/>
            <person name="Allen A.E."/>
            <person name="Bidle K."/>
            <person name="Borodovsky M."/>
            <person name="Bowler C."/>
            <person name="Brownlee C."/>
            <person name="Cock J.M."/>
            <person name="Elias M."/>
            <person name="Gladyshev V.N."/>
            <person name="Groth M."/>
            <person name="Guda C."/>
            <person name="Hadaegh A."/>
            <person name="Iglesias-Rodriguez M.D."/>
            <person name="Jenkins J."/>
            <person name="Jones B.M."/>
            <person name="Lawson T."/>
            <person name="Leese F."/>
            <person name="Lindquist E."/>
            <person name="Lobanov A."/>
            <person name="Lomsadze A."/>
            <person name="Malik S.B."/>
            <person name="Marsh M.E."/>
            <person name="Mackinder L."/>
            <person name="Mock T."/>
            <person name="Mueller-Roeber B."/>
            <person name="Pagarete A."/>
            <person name="Parker M."/>
            <person name="Probert I."/>
            <person name="Quesneville H."/>
            <person name="Raines C."/>
            <person name="Rensing S.A."/>
            <person name="Riano-Pachon D.M."/>
            <person name="Richier S."/>
            <person name="Rokitta S."/>
            <person name="Shiraiwa Y."/>
            <person name="Soanes D.M."/>
            <person name="van der Giezen M."/>
            <person name="Wahlund T.M."/>
            <person name="Williams B."/>
            <person name="Wilson W."/>
            <person name="Wolfe G."/>
            <person name="Wurch L.L."/>
        </authorList>
    </citation>
    <scope>NUCLEOTIDE SEQUENCE</scope>
</reference>